<dbReference type="EMBL" id="WHPC01000001">
    <property type="protein sequence ID" value="MPV35565.1"/>
    <property type="molecule type" value="Genomic_DNA"/>
</dbReference>
<dbReference type="Pfam" id="PF07110">
    <property type="entry name" value="EthD"/>
    <property type="match status" value="1"/>
</dbReference>
<evidence type="ECO:0000259" key="1">
    <source>
        <dbReference type="Pfam" id="PF07110"/>
    </source>
</evidence>
<gene>
    <name evidence="2" type="ORF">GB881_00630</name>
</gene>
<dbReference type="SUPFAM" id="SSF54909">
    <property type="entry name" value="Dimeric alpha+beta barrel"/>
    <property type="match status" value="1"/>
</dbReference>
<organism evidence="2 3">
    <name type="scientific">Georgenia subflava</name>
    <dbReference type="NCBI Taxonomy" id="1622177"/>
    <lineage>
        <taxon>Bacteria</taxon>
        <taxon>Bacillati</taxon>
        <taxon>Actinomycetota</taxon>
        <taxon>Actinomycetes</taxon>
        <taxon>Micrococcales</taxon>
        <taxon>Bogoriellaceae</taxon>
        <taxon>Georgenia</taxon>
    </lineage>
</organism>
<dbReference type="GO" id="GO:0016491">
    <property type="term" value="F:oxidoreductase activity"/>
    <property type="evidence" value="ECO:0007669"/>
    <property type="project" value="InterPro"/>
</dbReference>
<evidence type="ECO:0000313" key="2">
    <source>
        <dbReference type="EMBL" id="MPV35565.1"/>
    </source>
</evidence>
<dbReference type="OrthoDB" id="3535638at2"/>
<dbReference type="NCBIfam" id="TIGR02118">
    <property type="entry name" value="EthD family reductase"/>
    <property type="match status" value="1"/>
</dbReference>
<reference evidence="2 3" key="1">
    <citation type="submission" date="2019-10" db="EMBL/GenBank/DDBJ databases">
        <title>Georgenia wutianyii sp. nov. and Georgenia yuyongxinii sp. nov. isolated from plateau pika (Ochotona curzoniae) in the Qinghai-Tibet plateau of China.</title>
        <authorList>
            <person name="Tian Z."/>
        </authorList>
    </citation>
    <scope>NUCLEOTIDE SEQUENCE [LARGE SCALE GENOMIC DNA]</scope>
    <source>
        <strain evidence="2 3">JCM 19765</strain>
    </source>
</reference>
<evidence type="ECO:0000313" key="3">
    <source>
        <dbReference type="Proteomes" id="UP000437709"/>
    </source>
</evidence>
<accession>A0A6N7EFV5</accession>
<protein>
    <submittedName>
        <fullName evidence="2">EthD family reductase</fullName>
    </submittedName>
</protein>
<keyword evidence="3" id="KW-1185">Reference proteome</keyword>
<comment type="caution">
    <text evidence="2">The sequence shown here is derived from an EMBL/GenBank/DDBJ whole genome shotgun (WGS) entry which is preliminary data.</text>
</comment>
<dbReference type="Proteomes" id="UP000437709">
    <property type="component" value="Unassembled WGS sequence"/>
</dbReference>
<dbReference type="InterPro" id="IPR011008">
    <property type="entry name" value="Dimeric_a/b-barrel"/>
</dbReference>
<dbReference type="InterPro" id="IPR009799">
    <property type="entry name" value="EthD_dom"/>
</dbReference>
<dbReference type="AlphaFoldDB" id="A0A6N7EFV5"/>
<dbReference type="RefSeq" id="WP_152193465.1">
    <property type="nucleotide sequence ID" value="NZ_VUKD01000001.1"/>
</dbReference>
<proteinExistence type="predicted"/>
<name>A0A6N7EFV5_9MICO</name>
<dbReference type="Gene3D" id="3.30.70.100">
    <property type="match status" value="1"/>
</dbReference>
<feature type="domain" description="EthD" evidence="1">
    <location>
        <begin position="12"/>
        <end position="98"/>
    </location>
</feature>
<sequence>MTVRALTLLTRKTGTTVEEFTDYWRNVHAPIAVRFPNLVSYEQHLTVGTVTRGDVPAPEADVDGISELTFDSREDLEAALASDVAREAADDAGNFMDRMRMYIVDTSVVVVDGQVHLPAGSRRG</sequence>